<feature type="region of interest" description="Disordered" evidence="1">
    <location>
        <begin position="369"/>
        <end position="485"/>
    </location>
</feature>
<gene>
    <name evidence="2" type="ORF">PCAL00307_LOCUS21014</name>
</gene>
<sequence>MLPEERAQYRRRRSERRRSEGSNMSSSPQNDPSTEWAHQQMARLRSRVEAQRRDAAAEAGSPTGDRLSKLLDRALQGPATTPTSPREAPEQLRTEAATLRAALEREKDAAEELRRTLAHEAEASDGVRRQLKTERDAHARTRETADASRDEARRAKDANAVLRSELAAAHCELQRAADDLSRMADAAPTVVNGDHDAAVEALCSALRAAARREVDAVVQRERRSADAALANAKDLAAADLAMALAERDVAHGEAMRTQHSKSPDGSEVERLTKERDEARKERDAFRDALGEASAQAQGLKQEQDKSLRVAAKRADETKKEGAEAQRALEQERRDRRDADAERETALRVARTAWLATRQRLLAVVVSERARADRNKKRYKACEADLDKANERSRRLRAEVDALKRLPPRPPPTPSPGRPAPTPPTPAAARPPPTPPPSAPCPHTGLTPDVAHKDVDDVFADAAEAVLSSRASSTRATPTGSRDYDVDDIFHERLGAVSEALASSPPLVAGRKKYKG</sequence>
<feature type="compositionally biased region" description="Basic and acidic residues" evidence="1">
    <location>
        <begin position="301"/>
        <end position="343"/>
    </location>
</feature>
<proteinExistence type="predicted"/>
<feature type="compositionally biased region" description="Basic and acidic residues" evidence="1">
    <location>
        <begin position="46"/>
        <end position="56"/>
    </location>
</feature>
<feature type="compositionally biased region" description="Basic and acidic residues" evidence="1">
    <location>
        <begin position="102"/>
        <end position="157"/>
    </location>
</feature>
<feature type="compositionally biased region" description="Basic and acidic residues" evidence="1">
    <location>
        <begin position="379"/>
        <end position="403"/>
    </location>
</feature>
<organism evidence="2">
    <name type="scientific">Pelagomonas calceolata</name>
    <dbReference type="NCBI Taxonomy" id="35677"/>
    <lineage>
        <taxon>Eukaryota</taxon>
        <taxon>Sar</taxon>
        <taxon>Stramenopiles</taxon>
        <taxon>Ochrophyta</taxon>
        <taxon>Pelagophyceae</taxon>
        <taxon>Pelagomonadales</taxon>
        <taxon>Pelagomonadaceae</taxon>
        <taxon>Pelagomonas</taxon>
    </lineage>
</organism>
<feature type="compositionally biased region" description="Pro residues" evidence="1">
    <location>
        <begin position="407"/>
        <end position="439"/>
    </location>
</feature>
<feature type="region of interest" description="Disordered" evidence="1">
    <location>
        <begin position="251"/>
        <end position="343"/>
    </location>
</feature>
<feature type="compositionally biased region" description="Basic and acidic residues" evidence="1">
    <location>
        <begin position="251"/>
        <end position="289"/>
    </location>
</feature>
<accession>A0A7S4A6V2</accession>
<dbReference type="AlphaFoldDB" id="A0A7S4A6V2"/>
<evidence type="ECO:0000256" key="1">
    <source>
        <dbReference type="SAM" id="MobiDB-lite"/>
    </source>
</evidence>
<feature type="region of interest" description="Disordered" evidence="1">
    <location>
        <begin position="1"/>
        <end position="157"/>
    </location>
</feature>
<feature type="compositionally biased region" description="Polar residues" evidence="1">
    <location>
        <begin position="28"/>
        <end position="37"/>
    </location>
</feature>
<protein>
    <submittedName>
        <fullName evidence="2">Uncharacterized protein</fullName>
    </submittedName>
</protein>
<evidence type="ECO:0000313" key="2">
    <source>
        <dbReference type="EMBL" id="CAE0705565.1"/>
    </source>
</evidence>
<feature type="compositionally biased region" description="Low complexity" evidence="1">
    <location>
        <begin position="459"/>
        <end position="480"/>
    </location>
</feature>
<dbReference type="EMBL" id="HBIW01024385">
    <property type="protein sequence ID" value="CAE0705565.1"/>
    <property type="molecule type" value="Transcribed_RNA"/>
</dbReference>
<reference evidence="2" key="1">
    <citation type="submission" date="2021-01" db="EMBL/GenBank/DDBJ databases">
        <authorList>
            <person name="Corre E."/>
            <person name="Pelletier E."/>
            <person name="Niang G."/>
            <person name="Scheremetjew M."/>
            <person name="Finn R."/>
            <person name="Kale V."/>
            <person name="Holt S."/>
            <person name="Cochrane G."/>
            <person name="Meng A."/>
            <person name="Brown T."/>
            <person name="Cohen L."/>
        </authorList>
    </citation>
    <scope>NUCLEOTIDE SEQUENCE</scope>
    <source>
        <strain evidence="2">CCMP1756</strain>
    </source>
</reference>
<name>A0A7S4A6V2_9STRA</name>